<accession>A0A9N9GFZ0</accession>
<dbReference type="OrthoDB" id="2323207at2759"/>
<evidence type="ECO:0000313" key="1">
    <source>
        <dbReference type="EMBL" id="CAG8607576.1"/>
    </source>
</evidence>
<reference evidence="1" key="1">
    <citation type="submission" date="2021-06" db="EMBL/GenBank/DDBJ databases">
        <authorList>
            <person name="Kallberg Y."/>
            <person name="Tangrot J."/>
            <person name="Rosling A."/>
        </authorList>
    </citation>
    <scope>NUCLEOTIDE SEQUENCE</scope>
    <source>
        <strain evidence="1">UK204</strain>
    </source>
</reference>
<evidence type="ECO:0000313" key="2">
    <source>
        <dbReference type="Proteomes" id="UP000789570"/>
    </source>
</evidence>
<protein>
    <submittedName>
        <fullName evidence="1">528_t:CDS:1</fullName>
    </submittedName>
</protein>
<dbReference type="AlphaFoldDB" id="A0A9N9GFZ0"/>
<gene>
    <name evidence="1" type="ORF">FCALED_LOCUS8903</name>
</gene>
<dbReference type="Proteomes" id="UP000789570">
    <property type="component" value="Unassembled WGS sequence"/>
</dbReference>
<proteinExistence type="predicted"/>
<dbReference type="InterPro" id="IPR011009">
    <property type="entry name" value="Kinase-like_dom_sf"/>
</dbReference>
<dbReference type="Gene3D" id="1.10.510.10">
    <property type="entry name" value="Transferase(Phosphotransferase) domain 1"/>
    <property type="match status" value="1"/>
</dbReference>
<dbReference type="EMBL" id="CAJVPQ010002759">
    <property type="protein sequence ID" value="CAG8607576.1"/>
    <property type="molecule type" value="Genomic_DNA"/>
</dbReference>
<dbReference type="SUPFAM" id="SSF56112">
    <property type="entry name" value="Protein kinase-like (PK-like)"/>
    <property type="match status" value="1"/>
</dbReference>
<keyword evidence="2" id="KW-1185">Reference proteome</keyword>
<organism evidence="1 2">
    <name type="scientific">Funneliformis caledonium</name>
    <dbReference type="NCBI Taxonomy" id="1117310"/>
    <lineage>
        <taxon>Eukaryota</taxon>
        <taxon>Fungi</taxon>
        <taxon>Fungi incertae sedis</taxon>
        <taxon>Mucoromycota</taxon>
        <taxon>Glomeromycotina</taxon>
        <taxon>Glomeromycetes</taxon>
        <taxon>Glomerales</taxon>
        <taxon>Glomeraceae</taxon>
        <taxon>Funneliformis</taxon>
    </lineage>
</organism>
<sequence>MNSYISTVSKLSEDVISRIKGFDRFNLTEEQATLIDELIPDENLRERYIKNGLCEVPPLVKELIDRCLKEDPSIRPTANELNNTFLKWYRPNNENDNAEYRKQCKEADDHNSLYFKSKTKTSNTLTHVLTSKRLDVKDLLERHSLTATDFSEIILKIQVTELNL</sequence>
<comment type="caution">
    <text evidence="1">The sequence shown here is derived from an EMBL/GenBank/DDBJ whole genome shotgun (WGS) entry which is preliminary data.</text>
</comment>
<name>A0A9N9GFZ0_9GLOM</name>